<dbReference type="GO" id="GO:0003697">
    <property type="term" value="F:single-stranded DNA binding"/>
    <property type="evidence" value="ECO:0007669"/>
    <property type="project" value="TreeGrafter"/>
</dbReference>
<evidence type="ECO:0000256" key="7">
    <source>
        <dbReference type="SAM" id="MobiDB-lite"/>
    </source>
</evidence>
<dbReference type="Gene3D" id="3.90.260.10">
    <property type="entry name" value="Transglutaminase-like"/>
    <property type="match status" value="1"/>
</dbReference>
<feature type="compositionally biased region" description="Acidic residues" evidence="7">
    <location>
        <begin position="1018"/>
        <end position="1037"/>
    </location>
</feature>
<feature type="region of interest" description="Disordered" evidence="7">
    <location>
        <begin position="949"/>
        <end position="990"/>
    </location>
</feature>
<dbReference type="InterPro" id="IPR042488">
    <property type="entry name" value="Rad4_BHD3_sf"/>
</dbReference>
<dbReference type="Gene3D" id="2.20.20.110">
    <property type="entry name" value="Rad4, beta-hairpin domain BHD1"/>
    <property type="match status" value="1"/>
</dbReference>
<evidence type="ECO:0000256" key="6">
    <source>
        <dbReference type="SAM" id="Coils"/>
    </source>
</evidence>
<evidence type="ECO:0000259" key="9">
    <source>
        <dbReference type="SMART" id="SM01031"/>
    </source>
</evidence>
<dbReference type="GO" id="GO:0006289">
    <property type="term" value="P:nucleotide-excision repair"/>
    <property type="evidence" value="ECO:0007669"/>
    <property type="project" value="InterPro"/>
</dbReference>
<evidence type="ECO:0000256" key="4">
    <source>
        <dbReference type="ARBA" id="ARBA00023204"/>
    </source>
</evidence>
<dbReference type="SMART" id="SM01031">
    <property type="entry name" value="BHD_2"/>
    <property type="match status" value="1"/>
</dbReference>
<dbReference type="PANTHER" id="PTHR12135:SF0">
    <property type="entry name" value="DNA REPAIR PROTEIN COMPLEMENTING XP-C CELLS"/>
    <property type="match status" value="1"/>
</dbReference>
<comment type="similarity">
    <text evidence="2">Belongs to the XPC family.</text>
</comment>
<keyword evidence="5" id="KW-0539">Nucleus</keyword>
<feature type="domain" description="Rad4 beta-hairpin" evidence="8">
    <location>
        <begin position="535"/>
        <end position="590"/>
    </location>
</feature>
<dbReference type="InterPro" id="IPR018327">
    <property type="entry name" value="BHD_2"/>
</dbReference>
<dbReference type="SMART" id="SM01030">
    <property type="entry name" value="BHD_1"/>
    <property type="match status" value="1"/>
</dbReference>
<dbReference type="Proteomes" id="UP000326924">
    <property type="component" value="Unassembled WGS sequence"/>
</dbReference>
<dbReference type="Pfam" id="PF10405">
    <property type="entry name" value="BHD_3"/>
    <property type="match status" value="1"/>
</dbReference>
<feature type="compositionally biased region" description="Acidic residues" evidence="7">
    <location>
        <begin position="814"/>
        <end position="829"/>
    </location>
</feature>
<dbReference type="PANTHER" id="PTHR12135">
    <property type="entry name" value="DNA REPAIR PROTEIN XP-C / RAD4"/>
    <property type="match status" value="1"/>
</dbReference>
<feature type="region of interest" description="Disordered" evidence="7">
    <location>
        <begin position="784"/>
        <end position="894"/>
    </location>
</feature>
<dbReference type="EMBL" id="VXIS01000055">
    <property type="protein sequence ID" value="KAA8909653.1"/>
    <property type="molecule type" value="Genomic_DNA"/>
</dbReference>
<evidence type="ECO:0000256" key="5">
    <source>
        <dbReference type="ARBA" id="ARBA00023242"/>
    </source>
</evidence>
<feature type="region of interest" description="Disordered" evidence="7">
    <location>
        <begin position="1006"/>
        <end position="1037"/>
    </location>
</feature>
<reference evidence="11 12" key="1">
    <citation type="submission" date="2019-09" db="EMBL/GenBank/DDBJ databases">
        <title>Draft genome of the ectomycorrhizal ascomycete Sphaerosporella brunnea.</title>
        <authorList>
            <consortium name="DOE Joint Genome Institute"/>
            <person name="Benucci G.M."/>
            <person name="Marozzi G."/>
            <person name="Antonielli L."/>
            <person name="Sanchez S."/>
            <person name="Marco P."/>
            <person name="Wang X."/>
            <person name="Falini L.B."/>
            <person name="Barry K."/>
            <person name="Haridas S."/>
            <person name="Lipzen A."/>
            <person name="Labutti K."/>
            <person name="Grigoriev I.V."/>
            <person name="Murat C."/>
            <person name="Martin F."/>
            <person name="Albertini E."/>
            <person name="Donnini D."/>
            <person name="Bonito G."/>
        </authorList>
    </citation>
    <scope>NUCLEOTIDE SEQUENCE [LARGE SCALE GENOMIC DNA]</scope>
    <source>
        <strain evidence="11 12">Sb_GMNB300</strain>
    </source>
</reference>
<dbReference type="SUPFAM" id="SSF54001">
    <property type="entry name" value="Cysteine proteinases"/>
    <property type="match status" value="1"/>
</dbReference>
<dbReference type="InterPro" id="IPR018325">
    <property type="entry name" value="Rad4/PNGase_transGLS-fold"/>
</dbReference>
<organism evidence="11 12">
    <name type="scientific">Sphaerosporella brunnea</name>
    <dbReference type="NCBI Taxonomy" id="1250544"/>
    <lineage>
        <taxon>Eukaryota</taxon>
        <taxon>Fungi</taxon>
        <taxon>Dikarya</taxon>
        <taxon>Ascomycota</taxon>
        <taxon>Pezizomycotina</taxon>
        <taxon>Pezizomycetes</taxon>
        <taxon>Pezizales</taxon>
        <taxon>Pyronemataceae</taxon>
        <taxon>Sphaerosporella</taxon>
    </lineage>
</organism>
<evidence type="ECO:0000313" key="11">
    <source>
        <dbReference type="EMBL" id="KAA8909653.1"/>
    </source>
</evidence>
<dbReference type="Pfam" id="PF03835">
    <property type="entry name" value="Rad4"/>
    <property type="match status" value="1"/>
</dbReference>
<feature type="domain" description="Rad4 beta-hairpin" evidence="9">
    <location>
        <begin position="592"/>
        <end position="650"/>
    </location>
</feature>
<feature type="domain" description="Rad4 beta-hairpin" evidence="10">
    <location>
        <begin position="657"/>
        <end position="731"/>
    </location>
</feature>
<proteinExistence type="inferred from homology"/>
<feature type="region of interest" description="Disordered" evidence="7">
    <location>
        <begin position="1"/>
        <end position="151"/>
    </location>
</feature>
<dbReference type="InterPro" id="IPR004583">
    <property type="entry name" value="DNA_repair_Rad4"/>
</dbReference>
<dbReference type="FunCoup" id="A0A5J5F1G1">
    <property type="interactions" value="133"/>
</dbReference>
<dbReference type="GO" id="GO:0006298">
    <property type="term" value="P:mismatch repair"/>
    <property type="evidence" value="ECO:0007669"/>
    <property type="project" value="TreeGrafter"/>
</dbReference>
<dbReference type="OrthoDB" id="300780at2759"/>
<name>A0A5J5F1G1_9PEZI</name>
<evidence type="ECO:0000256" key="3">
    <source>
        <dbReference type="ARBA" id="ARBA00022763"/>
    </source>
</evidence>
<feature type="compositionally biased region" description="Acidic residues" evidence="7">
    <location>
        <begin position="132"/>
        <end position="151"/>
    </location>
</feature>
<feature type="coiled-coil region" evidence="6">
    <location>
        <begin position="724"/>
        <end position="751"/>
    </location>
</feature>
<keyword evidence="4" id="KW-0234">DNA repair</keyword>
<keyword evidence="12" id="KW-1185">Reference proteome</keyword>
<keyword evidence="3" id="KW-0227">DNA damage</keyword>
<dbReference type="InterPro" id="IPR018328">
    <property type="entry name" value="Rad4_beta-hairpin_dom3"/>
</dbReference>
<evidence type="ECO:0000259" key="8">
    <source>
        <dbReference type="SMART" id="SM01030"/>
    </source>
</evidence>
<feature type="region of interest" description="Disordered" evidence="7">
    <location>
        <begin position="374"/>
        <end position="419"/>
    </location>
</feature>
<dbReference type="InterPro" id="IPR038765">
    <property type="entry name" value="Papain-like_cys_pep_sf"/>
</dbReference>
<evidence type="ECO:0000256" key="1">
    <source>
        <dbReference type="ARBA" id="ARBA00004123"/>
    </source>
</evidence>
<dbReference type="Gene3D" id="3.30.70.2460">
    <property type="entry name" value="Rad4, beta-hairpin domain BHD3"/>
    <property type="match status" value="1"/>
</dbReference>
<accession>A0A5J5F1G1</accession>
<feature type="compositionally biased region" description="Basic residues" evidence="7">
    <location>
        <begin position="788"/>
        <end position="797"/>
    </location>
</feature>
<dbReference type="GO" id="GO:0003684">
    <property type="term" value="F:damaged DNA binding"/>
    <property type="evidence" value="ECO:0007669"/>
    <property type="project" value="InterPro"/>
</dbReference>
<dbReference type="Pfam" id="PF10403">
    <property type="entry name" value="BHD_1"/>
    <property type="match status" value="1"/>
</dbReference>
<dbReference type="InParanoid" id="A0A5J5F1G1"/>
<dbReference type="InterPro" id="IPR018326">
    <property type="entry name" value="Rad4_beta-hairpin_dom1"/>
</dbReference>
<evidence type="ECO:0008006" key="13">
    <source>
        <dbReference type="Google" id="ProtNLM"/>
    </source>
</evidence>
<dbReference type="AlphaFoldDB" id="A0A5J5F1G1"/>
<dbReference type="GO" id="GO:0005737">
    <property type="term" value="C:cytoplasm"/>
    <property type="evidence" value="ECO:0007669"/>
    <property type="project" value="TreeGrafter"/>
</dbReference>
<protein>
    <recommendedName>
        <fullName evidence="13">Rad4 transglutaminase-like domain-containing protein</fullName>
    </recommendedName>
</protein>
<comment type="caution">
    <text evidence="11">The sequence shown here is derived from an EMBL/GenBank/DDBJ whole genome shotgun (WGS) entry which is preliminary data.</text>
</comment>
<evidence type="ECO:0000259" key="10">
    <source>
        <dbReference type="SMART" id="SM01032"/>
    </source>
</evidence>
<gene>
    <name evidence="11" type="ORF">FN846DRAFT_941700</name>
</gene>
<feature type="compositionally biased region" description="Polar residues" evidence="7">
    <location>
        <begin position="374"/>
        <end position="385"/>
    </location>
</feature>
<evidence type="ECO:0000256" key="2">
    <source>
        <dbReference type="ARBA" id="ARBA00009525"/>
    </source>
</evidence>
<keyword evidence="6" id="KW-0175">Coiled coil</keyword>
<dbReference type="InterPro" id="IPR036985">
    <property type="entry name" value="Transglutaminase-like_sf"/>
</dbReference>
<dbReference type="SMART" id="SM01032">
    <property type="entry name" value="BHD_3"/>
    <property type="match status" value="1"/>
</dbReference>
<dbReference type="Pfam" id="PF10404">
    <property type="entry name" value="BHD_2"/>
    <property type="match status" value="1"/>
</dbReference>
<comment type="subcellular location">
    <subcellularLocation>
        <location evidence="1">Nucleus</location>
    </subcellularLocation>
</comment>
<dbReference type="GO" id="GO:0000111">
    <property type="term" value="C:nucleotide-excision repair factor 2 complex"/>
    <property type="evidence" value="ECO:0007669"/>
    <property type="project" value="TreeGrafter"/>
</dbReference>
<dbReference type="GO" id="GO:0071942">
    <property type="term" value="C:XPC complex"/>
    <property type="evidence" value="ECO:0007669"/>
    <property type="project" value="TreeGrafter"/>
</dbReference>
<sequence length="1037" mass="114966">MPSKRQRAVVETTSGRDSDVVITGSQVSPSRRRPASQRVRGGGSAAAPQSTREPLAPELVQTLLPEDAKRGWTSGSSDGVERQVKRRKGKERAREVVELSDGTSKDEEEVIHNRGGFEESAAGDGDCNGREAEEEDEEDEDESDVDWEDVDLSSRPMNLKDIMKAHVEAPPAVPEQPATLELTLGDPMTRKAADPRRKITAVERRIRLETHKLHLICLLYHSYLRNRWCNDPEVRANLRPLIPQKVYDKLNHDPTDQQYRRATLFLDGLREAVAVFKKKFKITHRGMEAPMWQDLEALKKWSPQPGTEMIAKKAFIKASKTLSGSRDLGAQLFCAMLRSAGITARIVWSLQVLPFHFATKQKPFAQPMALTPITNTSEAGSSSTPAPRRTGGLRRPVARTPAVVSKPKPPPPKAELPPESEMATVWVEAWSAASQRWITVDPIVTASVARPQKLEPALSDPLNTLSYAIAFEDTGHAVDVTRRYATWFSAKTRRWRVTSTKGGERWYTGLLQKFSRGFPIDRDQLENAEFAQLHLQEPIPNAVQDIKDHPIFALKRHLRKNEVVHPERKVGSVRTSKGGLETIYRREDVKEVRTKQQWYKVGRMVKSDEMIPLKFTSARKARKHENGGEEEPPPYQPMYALEQTDLYNPPPVVNGIVPKNKFGNLDVFVPTMVPQGGVHIPHPLARNAARIVGVDYSDVVTGFEFRNRMTSPVLKGVVVAEMYKDAVEAVAEGLEDEKEREEQRERAKEVLRLWRRWILRLRIRQRLGFGTDEAVEMRLPGEIEGRARKGGGSKSKAKGAAATTIKRRRKVVESEDEEEEEEEEEEEVEGGGGFLAESDEDGCFSTGGDQDVSEDEYGWRAGSHPDASGGFVPEDSGSGGGGFIAQAEDVGDGFIPDDIGGGFVCEQDALEVHLRSEEDNHSGVPESAAEYLGGEFVCEQDAPEVHIRTEEETSDVEDGGGGGFLPDADAVKAGSREPIPITGSKEDLPVEGIEVGGGFVAEAGDLLAREKSSSQEGLYEEPDDEDEGDPDWDLFGL</sequence>
<evidence type="ECO:0000313" key="12">
    <source>
        <dbReference type="Proteomes" id="UP000326924"/>
    </source>
</evidence>